<evidence type="ECO:0000256" key="2">
    <source>
        <dbReference type="ARBA" id="ARBA00023012"/>
    </source>
</evidence>
<dbReference type="SUPFAM" id="SSF52172">
    <property type="entry name" value="CheY-like"/>
    <property type="match status" value="1"/>
</dbReference>
<protein>
    <submittedName>
        <fullName evidence="9">FixJ family two-component response regulator</fullName>
    </submittedName>
</protein>
<dbReference type="PROSITE" id="PS00622">
    <property type="entry name" value="HTH_LUXR_1"/>
    <property type="match status" value="1"/>
</dbReference>
<dbReference type="RefSeq" id="WP_241217789.1">
    <property type="nucleotide sequence ID" value="NZ_BAAADY010000033.1"/>
</dbReference>
<dbReference type="InterPro" id="IPR001789">
    <property type="entry name" value="Sig_transdc_resp-reg_receiver"/>
</dbReference>
<keyword evidence="1 6" id="KW-0597">Phosphoprotein</keyword>
<dbReference type="Pfam" id="PF00072">
    <property type="entry name" value="Response_reg"/>
    <property type="match status" value="1"/>
</dbReference>
<dbReference type="PROSITE" id="PS50110">
    <property type="entry name" value="RESPONSE_REGULATORY"/>
    <property type="match status" value="1"/>
</dbReference>
<dbReference type="PROSITE" id="PS50043">
    <property type="entry name" value="HTH_LUXR_2"/>
    <property type="match status" value="1"/>
</dbReference>
<evidence type="ECO:0000256" key="3">
    <source>
        <dbReference type="ARBA" id="ARBA00023015"/>
    </source>
</evidence>
<keyword evidence="2" id="KW-0902">Two-component regulatory system</keyword>
<evidence type="ECO:0000256" key="6">
    <source>
        <dbReference type="PROSITE-ProRule" id="PRU00169"/>
    </source>
</evidence>
<dbReference type="InterPro" id="IPR016032">
    <property type="entry name" value="Sig_transdc_resp-reg_C-effctor"/>
</dbReference>
<gene>
    <name evidence="9" type="ORF">GGR89_004180</name>
</gene>
<organism evidence="9 10">
    <name type="scientific">Sphingomonas trueperi</name>
    <dbReference type="NCBI Taxonomy" id="53317"/>
    <lineage>
        <taxon>Bacteria</taxon>
        <taxon>Pseudomonadati</taxon>
        <taxon>Pseudomonadota</taxon>
        <taxon>Alphaproteobacteria</taxon>
        <taxon>Sphingomonadales</taxon>
        <taxon>Sphingomonadaceae</taxon>
        <taxon>Sphingomonas</taxon>
    </lineage>
</organism>
<proteinExistence type="predicted"/>
<reference evidence="9 10" key="1">
    <citation type="submission" date="2020-03" db="EMBL/GenBank/DDBJ databases">
        <title>Genomic Encyclopedia of Type Strains, Phase IV (KMG-IV): sequencing the most valuable type-strain genomes for metagenomic binning, comparative biology and taxonomic classification.</title>
        <authorList>
            <person name="Goeker M."/>
        </authorList>
    </citation>
    <scope>NUCLEOTIDE SEQUENCE [LARGE SCALE GENOMIC DNA]</scope>
    <source>
        <strain evidence="9 10">DSM 7225</strain>
    </source>
</reference>
<evidence type="ECO:0000259" key="7">
    <source>
        <dbReference type="PROSITE" id="PS50043"/>
    </source>
</evidence>
<evidence type="ECO:0000256" key="4">
    <source>
        <dbReference type="ARBA" id="ARBA00023125"/>
    </source>
</evidence>
<comment type="caution">
    <text evidence="9">The sequence shown here is derived from an EMBL/GenBank/DDBJ whole genome shotgun (WGS) entry which is preliminary data.</text>
</comment>
<dbReference type="PANTHER" id="PTHR44688:SF16">
    <property type="entry name" value="DNA-BINDING TRANSCRIPTIONAL ACTIVATOR DEVR_DOSR"/>
    <property type="match status" value="1"/>
</dbReference>
<keyword evidence="10" id="KW-1185">Reference proteome</keyword>
<dbReference type="GO" id="GO:0000160">
    <property type="term" value="P:phosphorelay signal transduction system"/>
    <property type="evidence" value="ECO:0007669"/>
    <property type="project" value="UniProtKB-KW"/>
</dbReference>
<dbReference type="AlphaFoldDB" id="A0A7X5Y2C9"/>
<dbReference type="FunFam" id="3.40.50.2300:FF:000018">
    <property type="entry name" value="DNA-binding transcriptional regulator NtrC"/>
    <property type="match status" value="1"/>
</dbReference>
<dbReference type="Pfam" id="PF00196">
    <property type="entry name" value="GerE"/>
    <property type="match status" value="1"/>
</dbReference>
<dbReference type="Gene3D" id="1.10.10.10">
    <property type="entry name" value="Winged helix-like DNA-binding domain superfamily/Winged helix DNA-binding domain"/>
    <property type="match status" value="1"/>
</dbReference>
<feature type="domain" description="HTH luxR-type" evidence="7">
    <location>
        <begin position="158"/>
        <end position="223"/>
    </location>
</feature>
<evidence type="ECO:0000256" key="1">
    <source>
        <dbReference type="ARBA" id="ARBA00022553"/>
    </source>
</evidence>
<dbReference type="PANTHER" id="PTHR44688">
    <property type="entry name" value="DNA-BINDING TRANSCRIPTIONAL ACTIVATOR DEVR_DOSR"/>
    <property type="match status" value="1"/>
</dbReference>
<keyword evidence="4" id="KW-0238">DNA-binding</keyword>
<dbReference type="PRINTS" id="PR00038">
    <property type="entry name" value="HTHLUXR"/>
</dbReference>
<feature type="modified residue" description="4-aspartylphosphate" evidence="6">
    <location>
        <position position="77"/>
    </location>
</feature>
<dbReference type="InterPro" id="IPR011006">
    <property type="entry name" value="CheY-like_superfamily"/>
</dbReference>
<dbReference type="EMBL" id="JAATJB010000022">
    <property type="protein sequence ID" value="NJB99834.1"/>
    <property type="molecule type" value="Genomic_DNA"/>
</dbReference>
<sequence length="229" mass="25639">MQAVHASSQMSAVRGPKSLAGAREDQPVVIVIDDDDLVRTMLHSLLRSVGFATRCYGSPQEALHAPAPDVPGCIVLDVRMPQMSGFELRERLKERGWHIPIIFMTGHGDIPMSVKAMKQGAIDFLPKPFRDQDMIDAVATAISRAREHWDDREQHAVLQQRWQKLTPREREVLQGVTRGLLNKQIAAELGLAEITVKLHRASMLRKMGVRTVPDLVRSWTALQSRTLAS</sequence>
<dbReference type="SMART" id="SM00448">
    <property type="entry name" value="REC"/>
    <property type="match status" value="1"/>
</dbReference>
<dbReference type="Proteomes" id="UP000531251">
    <property type="component" value="Unassembled WGS sequence"/>
</dbReference>
<evidence type="ECO:0000256" key="5">
    <source>
        <dbReference type="ARBA" id="ARBA00023163"/>
    </source>
</evidence>
<evidence type="ECO:0000259" key="8">
    <source>
        <dbReference type="PROSITE" id="PS50110"/>
    </source>
</evidence>
<dbReference type="Gene3D" id="3.40.50.2300">
    <property type="match status" value="1"/>
</dbReference>
<evidence type="ECO:0000313" key="10">
    <source>
        <dbReference type="Proteomes" id="UP000531251"/>
    </source>
</evidence>
<dbReference type="GO" id="GO:0006355">
    <property type="term" value="P:regulation of DNA-templated transcription"/>
    <property type="evidence" value="ECO:0007669"/>
    <property type="project" value="InterPro"/>
</dbReference>
<dbReference type="InterPro" id="IPR036388">
    <property type="entry name" value="WH-like_DNA-bd_sf"/>
</dbReference>
<dbReference type="CDD" id="cd06170">
    <property type="entry name" value="LuxR_C_like"/>
    <property type="match status" value="1"/>
</dbReference>
<dbReference type="SUPFAM" id="SSF46894">
    <property type="entry name" value="C-terminal effector domain of the bipartite response regulators"/>
    <property type="match status" value="1"/>
</dbReference>
<feature type="domain" description="Response regulatory" evidence="8">
    <location>
        <begin position="28"/>
        <end position="142"/>
    </location>
</feature>
<keyword evidence="3" id="KW-0805">Transcription regulation</keyword>
<dbReference type="CDD" id="cd17537">
    <property type="entry name" value="REC_FixJ"/>
    <property type="match status" value="1"/>
</dbReference>
<name>A0A7X5Y2C9_9SPHN</name>
<keyword evidence="5" id="KW-0804">Transcription</keyword>
<evidence type="ECO:0000313" key="9">
    <source>
        <dbReference type="EMBL" id="NJB99834.1"/>
    </source>
</evidence>
<dbReference type="InterPro" id="IPR000792">
    <property type="entry name" value="Tscrpt_reg_LuxR_C"/>
</dbReference>
<dbReference type="SMART" id="SM00421">
    <property type="entry name" value="HTH_LUXR"/>
    <property type="match status" value="1"/>
</dbReference>
<dbReference type="GO" id="GO:0003677">
    <property type="term" value="F:DNA binding"/>
    <property type="evidence" value="ECO:0007669"/>
    <property type="project" value="UniProtKB-KW"/>
</dbReference>
<accession>A0A7X5Y2C9</accession>